<dbReference type="GO" id="GO:0005524">
    <property type="term" value="F:ATP binding"/>
    <property type="evidence" value="ECO:0007669"/>
    <property type="project" value="UniProtKB-UniRule"/>
</dbReference>
<dbReference type="PANTHER" id="PTHR48011:SF5">
    <property type="entry name" value="PROTEIN KINASE DOMAIN-CONTAINING PROTEIN"/>
    <property type="match status" value="1"/>
</dbReference>
<evidence type="ECO:0000256" key="6">
    <source>
        <dbReference type="RuleBase" id="RU000304"/>
    </source>
</evidence>
<dbReference type="InterPro" id="IPR017441">
    <property type="entry name" value="Protein_kinase_ATP_BS"/>
</dbReference>
<feature type="binding site" evidence="5">
    <location>
        <position position="44"/>
    </location>
    <ligand>
        <name>ATP</name>
        <dbReference type="ChEBI" id="CHEBI:30616"/>
    </ligand>
</feature>
<evidence type="ECO:0000256" key="5">
    <source>
        <dbReference type="PROSITE-ProRule" id="PRU10141"/>
    </source>
</evidence>
<dbReference type="Pfam" id="PF00069">
    <property type="entry name" value="Pkinase"/>
    <property type="match status" value="1"/>
</dbReference>
<keyword evidence="9" id="KW-1185">Reference proteome</keyword>
<evidence type="ECO:0000313" key="8">
    <source>
        <dbReference type="EMBL" id="OVA14555.1"/>
    </source>
</evidence>
<sequence>MAGNCLISSANVREWVKGCAVGAGSFGIVNLAMNKFTGELFAVKSALSGPGLQSLENEADILEDLDSPFVIQCLGREFSNESNGEQRLNLFMEFMAGGSLSDVAEKFGGALDESVIRLYTREILEGLKYVHKNSIVHGDLKCKNLLVGSSGNIKLADFGCSKRISSSKNDAGSKFSWQSICGTPLWTSPEVLRNEGLSFASDIWSLGCTIIEMATGRPPWGDKISNPMAAVFKIACSNEVPQFPTKFSNEGLDFLAKCFQRDPTKRWTSAELLNHPFVLRNLRKEDVNSPVSILDVGLYESDYDDSDELAKVIEEKHRSKFPSLKRQRSRKGRKCRDNDWASSENWITVRSG</sequence>
<evidence type="ECO:0000256" key="2">
    <source>
        <dbReference type="ARBA" id="ARBA00022741"/>
    </source>
</evidence>
<dbReference type="GO" id="GO:0004674">
    <property type="term" value="F:protein serine/threonine kinase activity"/>
    <property type="evidence" value="ECO:0007669"/>
    <property type="project" value="UniProtKB-KW"/>
</dbReference>
<dbReference type="PANTHER" id="PTHR48011">
    <property type="entry name" value="CCR4-NOT TRANSCRIPTIONAL COMPLEX SUBUNIT CAF120-RELATED"/>
    <property type="match status" value="1"/>
</dbReference>
<dbReference type="GO" id="GO:0007165">
    <property type="term" value="P:signal transduction"/>
    <property type="evidence" value="ECO:0007669"/>
    <property type="project" value="TreeGrafter"/>
</dbReference>
<name>A0A200QVU1_MACCD</name>
<dbReference type="SMART" id="SM00220">
    <property type="entry name" value="S_TKc"/>
    <property type="match status" value="1"/>
</dbReference>
<evidence type="ECO:0000313" key="9">
    <source>
        <dbReference type="Proteomes" id="UP000195402"/>
    </source>
</evidence>
<keyword evidence="2 5" id="KW-0547">Nucleotide-binding</keyword>
<dbReference type="PROSITE" id="PS00107">
    <property type="entry name" value="PROTEIN_KINASE_ATP"/>
    <property type="match status" value="1"/>
</dbReference>
<comment type="similarity">
    <text evidence="6">Belongs to the protein kinase superfamily.</text>
</comment>
<dbReference type="OrthoDB" id="275301at2759"/>
<protein>
    <submittedName>
        <fullName evidence="8">Protein kinase domain</fullName>
    </submittedName>
</protein>
<dbReference type="InterPro" id="IPR011009">
    <property type="entry name" value="Kinase-like_dom_sf"/>
</dbReference>
<dbReference type="InterPro" id="IPR008271">
    <property type="entry name" value="Ser/Thr_kinase_AS"/>
</dbReference>
<comment type="caution">
    <text evidence="8">The sequence shown here is derived from an EMBL/GenBank/DDBJ whole genome shotgun (WGS) entry which is preliminary data.</text>
</comment>
<dbReference type="STRING" id="56857.A0A200QVU1"/>
<dbReference type="Gene3D" id="1.10.510.10">
    <property type="entry name" value="Transferase(Phosphotransferase) domain 1"/>
    <property type="match status" value="1"/>
</dbReference>
<dbReference type="AlphaFoldDB" id="A0A200QVU1"/>
<dbReference type="InParanoid" id="A0A200QVU1"/>
<keyword evidence="3 8" id="KW-0418">Kinase</keyword>
<evidence type="ECO:0000256" key="1">
    <source>
        <dbReference type="ARBA" id="ARBA00022679"/>
    </source>
</evidence>
<evidence type="ECO:0000256" key="4">
    <source>
        <dbReference type="ARBA" id="ARBA00022840"/>
    </source>
</evidence>
<evidence type="ECO:0000256" key="3">
    <source>
        <dbReference type="ARBA" id="ARBA00022777"/>
    </source>
</evidence>
<keyword evidence="6" id="KW-0723">Serine/threonine-protein kinase</keyword>
<organism evidence="8 9">
    <name type="scientific">Macleaya cordata</name>
    <name type="common">Five-seeded plume-poppy</name>
    <name type="synonym">Bocconia cordata</name>
    <dbReference type="NCBI Taxonomy" id="56857"/>
    <lineage>
        <taxon>Eukaryota</taxon>
        <taxon>Viridiplantae</taxon>
        <taxon>Streptophyta</taxon>
        <taxon>Embryophyta</taxon>
        <taxon>Tracheophyta</taxon>
        <taxon>Spermatophyta</taxon>
        <taxon>Magnoliopsida</taxon>
        <taxon>Ranunculales</taxon>
        <taxon>Papaveraceae</taxon>
        <taxon>Papaveroideae</taxon>
        <taxon>Macleaya</taxon>
    </lineage>
</organism>
<dbReference type="PROSITE" id="PS00108">
    <property type="entry name" value="PROTEIN_KINASE_ST"/>
    <property type="match status" value="1"/>
</dbReference>
<reference evidence="8 9" key="1">
    <citation type="journal article" date="2017" name="Mol. Plant">
        <title>The Genome of Medicinal Plant Macleaya cordata Provides New Insights into Benzylisoquinoline Alkaloids Metabolism.</title>
        <authorList>
            <person name="Liu X."/>
            <person name="Liu Y."/>
            <person name="Huang P."/>
            <person name="Ma Y."/>
            <person name="Qing Z."/>
            <person name="Tang Q."/>
            <person name="Cao H."/>
            <person name="Cheng P."/>
            <person name="Zheng Y."/>
            <person name="Yuan Z."/>
            <person name="Zhou Y."/>
            <person name="Liu J."/>
            <person name="Tang Z."/>
            <person name="Zhuo Y."/>
            <person name="Zhang Y."/>
            <person name="Yu L."/>
            <person name="Huang J."/>
            <person name="Yang P."/>
            <person name="Peng Q."/>
            <person name="Zhang J."/>
            <person name="Jiang W."/>
            <person name="Zhang Z."/>
            <person name="Lin K."/>
            <person name="Ro D.K."/>
            <person name="Chen X."/>
            <person name="Xiong X."/>
            <person name="Shang Y."/>
            <person name="Huang S."/>
            <person name="Zeng J."/>
        </authorList>
    </citation>
    <scope>NUCLEOTIDE SEQUENCE [LARGE SCALE GENOMIC DNA]</scope>
    <source>
        <strain evidence="9">cv. BLH2017</strain>
        <tissue evidence="8">Root</tissue>
    </source>
</reference>
<keyword evidence="4 5" id="KW-0067">ATP-binding</keyword>
<dbReference type="InterPro" id="IPR052751">
    <property type="entry name" value="Plant_MAPKKK"/>
</dbReference>
<dbReference type="PROSITE" id="PS50011">
    <property type="entry name" value="PROTEIN_KINASE_DOM"/>
    <property type="match status" value="1"/>
</dbReference>
<dbReference type="CDD" id="cd06606">
    <property type="entry name" value="STKc_MAPKKK"/>
    <property type="match status" value="1"/>
</dbReference>
<dbReference type="OMA" id="IEYMAGG"/>
<proteinExistence type="inferred from homology"/>
<keyword evidence="1" id="KW-0808">Transferase</keyword>
<feature type="domain" description="Protein kinase" evidence="7">
    <location>
        <begin position="15"/>
        <end position="278"/>
    </location>
</feature>
<dbReference type="Proteomes" id="UP000195402">
    <property type="component" value="Unassembled WGS sequence"/>
</dbReference>
<evidence type="ECO:0000259" key="7">
    <source>
        <dbReference type="PROSITE" id="PS50011"/>
    </source>
</evidence>
<accession>A0A200QVU1</accession>
<dbReference type="InterPro" id="IPR000719">
    <property type="entry name" value="Prot_kinase_dom"/>
</dbReference>
<dbReference type="EMBL" id="MVGT01001029">
    <property type="protein sequence ID" value="OVA14555.1"/>
    <property type="molecule type" value="Genomic_DNA"/>
</dbReference>
<dbReference type="SUPFAM" id="SSF56112">
    <property type="entry name" value="Protein kinase-like (PK-like)"/>
    <property type="match status" value="1"/>
</dbReference>
<gene>
    <name evidence="8" type="ORF">BVC80_1811g15</name>
</gene>